<evidence type="ECO:0000313" key="1">
    <source>
        <dbReference type="EMBL" id="MBB5341817.1"/>
    </source>
</evidence>
<comment type="caution">
    <text evidence="1">The sequence shown here is derived from an EMBL/GenBank/DDBJ whole genome shotgun (WGS) entry which is preliminary data.</text>
</comment>
<accession>A0ACC5P4M6</accession>
<sequence length="326" mass="35823">MQIFRQLADIPADFGPSIATIGNFDGVHRGHQWVIAEVVAQARAENVRSIAITFDPHPARVIRPESSQPLITPLPQKLELLAATGIDAVLVLPFTTELSHMTARTFATEVLKDALHVTQLHEGENFRFGYQAEAGIESLEALGRELGFSVRVYAPRHLRGETISSSRVRQMIAEGDVTHVRSLLSRSFAVCSTPASGRGYGTRYTVPTINLAPYTELLPANGVYITSLTVGTGTSSETFDGVTNVGNRPTFGADSFTVETHLLNFHPIDLSESTPLTLTFLRRLRAEMRWPSPEALKEQIGRDVTKAKRYFNICRAVGSKLHSARS</sequence>
<keyword evidence="2" id="KW-1185">Reference proteome</keyword>
<reference evidence="1" key="1">
    <citation type="submission" date="2020-08" db="EMBL/GenBank/DDBJ databases">
        <title>Genomic Encyclopedia of Type Strains, Phase IV (KMG-V): Genome sequencing to study the core and pangenomes of soil and plant-associated prokaryotes.</title>
        <authorList>
            <person name="Whitman W."/>
        </authorList>
    </citation>
    <scope>NUCLEOTIDE SEQUENCE</scope>
    <source>
        <strain evidence="1">M8UP15</strain>
    </source>
</reference>
<organism evidence="1 2">
    <name type="scientific">Tunturiibacter gelidiferens</name>
    <dbReference type="NCBI Taxonomy" id="3069689"/>
    <lineage>
        <taxon>Bacteria</taxon>
        <taxon>Pseudomonadati</taxon>
        <taxon>Acidobacteriota</taxon>
        <taxon>Terriglobia</taxon>
        <taxon>Terriglobales</taxon>
        <taxon>Acidobacteriaceae</taxon>
        <taxon>Tunturiibacter</taxon>
    </lineage>
</organism>
<name>A0ACC5P4M6_9BACT</name>
<evidence type="ECO:0000313" key="2">
    <source>
        <dbReference type="Proteomes" id="UP000569005"/>
    </source>
</evidence>
<keyword evidence="1" id="KW-0548">Nucleotidyltransferase</keyword>
<dbReference type="EMBL" id="JACHEA010000002">
    <property type="protein sequence ID" value="MBB5341817.1"/>
    <property type="molecule type" value="Genomic_DNA"/>
</dbReference>
<dbReference type="EC" id="2.7.1.26" evidence="1"/>
<keyword evidence="1" id="KW-0418">Kinase</keyword>
<keyword evidence="1" id="KW-0808">Transferase</keyword>
<protein>
    <submittedName>
        <fullName evidence="1">Riboflavin kinase/FMN adenylyltransferase</fullName>
        <ecNumber evidence="1">2.7.1.26</ecNumber>
        <ecNumber evidence="1">2.7.7.2</ecNumber>
    </submittedName>
</protein>
<dbReference type="EC" id="2.7.7.2" evidence="1"/>
<proteinExistence type="predicted"/>
<dbReference type="Proteomes" id="UP000569005">
    <property type="component" value="Unassembled WGS sequence"/>
</dbReference>
<gene>
    <name evidence="1" type="ORF">HDF13_004198</name>
</gene>